<feature type="domain" description="GGDEF" evidence="3">
    <location>
        <begin position="223"/>
        <end position="351"/>
    </location>
</feature>
<dbReference type="HOGENOM" id="CLU_018278_0_0_9"/>
<comment type="caution">
    <text evidence="4">The sequence shown here is derived from an EMBL/GenBank/DDBJ whole genome shotgun (WGS) entry which is preliminary data.</text>
</comment>
<dbReference type="SUPFAM" id="SSF64182">
    <property type="entry name" value="DHH phosphoesterases"/>
    <property type="match status" value="1"/>
</dbReference>
<proteinExistence type="predicted"/>
<dbReference type="AlphaFoldDB" id="C9L4L8"/>
<dbReference type="Pfam" id="PF02272">
    <property type="entry name" value="DHHA1"/>
    <property type="match status" value="1"/>
</dbReference>
<dbReference type="InterPro" id="IPR051319">
    <property type="entry name" value="Oligoribo/pAp-PDE_c-di-AMP_PDE"/>
</dbReference>
<dbReference type="InterPro" id="IPR038763">
    <property type="entry name" value="DHH_sf"/>
</dbReference>
<dbReference type="STRING" id="537007.BLAHAN_04315"/>
<dbReference type="GO" id="GO:0046872">
    <property type="term" value="F:metal ion binding"/>
    <property type="evidence" value="ECO:0007669"/>
    <property type="project" value="UniProtKB-KW"/>
</dbReference>
<comment type="cofactor">
    <cofactor evidence="1">
        <name>Mn(2+)</name>
        <dbReference type="ChEBI" id="CHEBI:29035"/>
    </cofactor>
    <text evidence="1">For phosphodiesterase activity, probably binds 2 Mn(2+) per subunit.</text>
</comment>
<dbReference type="PIRSF" id="PIRSF026583">
    <property type="entry name" value="YybT"/>
    <property type="match status" value="1"/>
</dbReference>
<dbReference type="PROSITE" id="PS50887">
    <property type="entry name" value="GGDEF"/>
    <property type="match status" value="1"/>
</dbReference>
<feature type="binding site" evidence="1">
    <location>
        <position position="394"/>
    </location>
    <ligand>
        <name>Mn(2+)</name>
        <dbReference type="ChEBI" id="CHEBI:29035"/>
        <label>1</label>
    </ligand>
</feature>
<dbReference type="InterPro" id="IPR014528">
    <property type="entry name" value="GdpP/PdeA"/>
</dbReference>
<feature type="binding site" evidence="1">
    <location>
        <position position="547"/>
    </location>
    <ligand>
        <name>Mn(2+)</name>
        <dbReference type="ChEBI" id="CHEBI:29035"/>
        <label>2</label>
    </ligand>
</feature>
<sequence>MLVQKEKQWYNVLNCYLIFVLAGGEMNGKIKMKGQLKIYMQFPILLGTLLIIMNIAVFTVSVKAGALVSVFVAAYILIVVFLYFHSRAGIMNELISFATQYGQVQKNLLNEFIVPYTLLDSNGKILWLNEEFAKLTGKNKKYRKSIATLFPEITKDKLPKEADSEVAVQYGERDYKAVMRVISMDKLLEESGLVELAQENDLIALYLFDETELNRYIRQKEDEKLVTGLLYLDNYEEALNSVEEVRRSLLVALIERKLNKYFNDVDGLIKKLEKDKFILVMRQSSLEELKKKRFNILEDVKTVNIGNDMAVTVSIGIGINAPTYAQNYEYSRIAIDLALGRGGDQVVIKDRDQMIYFGGKSQHAGKNTRVKARVKAHALREFMVSKDKVVVMGHKISDVDSIGAAIGIYRAAKSLNKKAHIVVNNPTMSVRPIIENFRDNPDYDEDMFVDSDEAKEIVDNNTVVVVVDTNKPSYTECEELLHKTKTIVVLDHHRQGSEVIQNAVLSYIEPYASSSCEMVAEILQYFSDDIKIYNIEADAIYSGIIIDTNNFTAKTGVRTFEAAAFLRRCGADVTRVRKMFRDDVKSYRAKAEAIRHVETYKNCFAIAVCPSEGIDSPTVVASQAANELLNVDSIKATFVLTDYQGKIYISARAIDEVNVQLIMEKMGGGGHINMAGAQLPGVSVEEGIRQLKNTIDKMIKEGDIEV</sequence>
<dbReference type="InterPro" id="IPR001667">
    <property type="entry name" value="DDH_dom"/>
</dbReference>
<dbReference type="EMBL" id="ABYU02000009">
    <property type="protein sequence ID" value="EEX23030.1"/>
    <property type="molecule type" value="Genomic_DNA"/>
</dbReference>
<keyword evidence="1" id="KW-0479">Metal-binding</keyword>
<gene>
    <name evidence="4" type="ORF">BLAHAN_04315</name>
</gene>
<dbReference type="Proteomes" id="UP000003755">
    <property type="component" value="Unassembled WGS sequence"/>
</dbReference>
<evidence type="ECO:0000256" key="2">
    <source>
        <dbReference type="SAM" id="Phobius"/>
    </source>
</evidence>
<dbReference type="InterPro" id="IPR000160">
    <property type="entry name" value="GGDEF_dom"/>
</dbReference>
<accession>C9L4L8</accession>
<dbReference type="Gene3D" id="3.90.1640.10">
    <property type="entry name" value="inorganic pyrophosphatase (n-terminal core)"/>
    <property type="match status" value="1"/>
</dbReference>
<reference evidence="4" key="1">
    <citation type="submission" date="2009-09" db="EMBL/GenBank/DDBJ databases">
        <authorList>
            <person name="Weinstock G."/>
            <person name="Sodergren E."/>
            <person name="Clifton S."/>
            <person name="Fulton L."/>
            <person name="Fulton B."/>
            <person name="Courtney L."/>
            <person name="Fronick C."/>
            <person name="Harrison M."/>
            <person name="Strong C."/>
            <person name="Farmer C."/>
            <person name="Delahaunty K."/>
            <person name="Markovic C."/>
            <person name="Hall O."/>
            <person name="Minx P."/>
            <person name="Tomlinson C."/>
            <person name="Mitreva M."/>
            <person name="Nelson J."/>
            <person name="Hou S."/>
            <person name="Wollam A."/>
            <person name="Pepin K.H."/>
            <person name="Johnson M."/>
            <person name="Bhonagiri V."/>
            <person name="Nash W.E."/>
            <person name="Warren W."/>
            <person name="Chinwalla A."/>
            <person name="Mardis E.R."/>
            <person name="Wilson R.K."/>
        </authorList>
    </citation>
    <scope>NUCLEOTIDE SEQUENCE [LARGE SCALE GENOMIC DNA]</scope>
    <source>
        <strain evidence="4">DSM 20583</strain>
    </source>
</reference>
<dbReference type="Pfam" id="PF01368">
    <property type="entry name" value="DHH"/>
    <property type="match status" value="1"/>
</dbReference>
<feature type="binding site" evidence="1">
    <location>
        <position position="398"/>
    </location>
    <ligand>
        <name>Mn(2+)</name>
        <dbReference type="ChEBI" id="CHEBI:29035"/>
        <label>1</label>
    </ligand>
</feature>
<dbReference type="Gene3D" id="3.30.450.20">
    <property type="entry name" value="PAS domain"/>
    <property type="match status" value="1"/>
</dbReference>
<dbReference type="FunFam" id="3.90.1640.10:FF:000002">
    <property type="entry name" value="Cyclic-di-AMP phosphodiesterase"/>
    <property type="match status" value="1"/>
</dbReference>
<keyword evidence="2" id="KW-1133">Transmembrane helix</keyword>
<keyword evidence="2" id="KW-0812">Transmembrane</keyword>
<dbReference type="PANTHER" id="PTHR47618:SF2">
    <property type="entry name" value="CYCLIC-DI-AMP PHOSPHODIESTERASE GDPP"/>
    <property type="match status" value="1"/>
</dbReference>
<feature type="binding site" evidence="1">
    <location>
        <position position="468"/>
    </location>
    <ligand>
        <name>Mn(2+)</name>
        <dbReference type="ChEBI" id="CHEBI:29035"/>
        <label>1</label>
    </ligand>
</feature>
<evidence type="ECO:0000259" key="3">
    <source>
        <dbReference type="PROSITE" id="PS50887"/>
    </source>
</evidence>
<evidence type="ECO:0000256" key="1">
    <source>
        <dbReference type="PIRSR" id="PIRSR026583-50"/>
    </source>
</evidence>
<dbReference type="InterPro" id="IPR003156">
    <property type="entry name" value="DHHA1_dom"/>
</dbReference>
<name>C9L4L8_BLAHA</name>
<evidence type="ECO:0000313" key="4">
    <source>
        <dbReference type="EMBL" id="EEX23030.1"/>
    </source>
</evidence>
<feature type="transmembrane region" description="Helical" evidence="2">
    <location>
        <begin position="64"/>
        <end position="84"/>
    </location>
</feature>
<feature type="binding site" evidence="1">
    <location>
        <position position="492"/>
    </location>
    <ligand>
        <name>Mn(2+)</name>
        <dbReference type="ChEBI" id="CHEBI:29035"/>
        <label>2</label>
    </ligand>
</feature>
<dbReference type="PANTHER" id="PTHR47618">
    <property type="entry name" value="BIFUNCTIONAL OLIGORIBONUCLEASE AND PAP PHOSPHATASE NRNA"/>
    <property type="match status" value="1"/>
</dbReference>
<dbReference type="Gene3D" id="3.10.310.30">
    <property type="match status" value="1"/>
</dbReference>
<evidence type="ECO:0000313" key="5">
    <source>
        <dbReference type="Proteomes" id="UP000003755"/>
    </source>
</evidence>
<feature type="binding site" evidence="1">
    <location>
        <position position="468"/>
    </location>
    <ligand>
        <name>Mn(2+)</name>
        <dbReference type="ChEBI" id="CHEBI:29035"/>
        <label>2</label>
    </ligand>
</feature>
<dbReference type="eggNOG" id="COG3887">
    <property type="taxonomic scope" value="Bacteria"/>
</dbReference>
<keyword evidence="1" id="KW-0464">Manganese</keyword>
<feature type="binding site" evidence="1">
    <location>
        <position position="400"/>
    </location>
    <ligand>
        <name>Mn(2+)</name>
        <dbReference type="ChEBI" id="CHEBI:29035"/>
        <label>2</label>
    </ligand>
</feature>
<keyword evidence="2" id="KW-0472">Membrane</keyword>
<dbReference type="Pfam" id="PF24898">
    <property type="entry name" value="GGDEF_GdpP"/>
    <property type="match status" value="1"/>
</dbReference>
<feature type="transmembrane region" description="Helical" evidence="2">
    <location>
        <begin position="38"/>
        <end position="58"/>
    </location>
</feature>
<dbReference type="GO" id="GO:0003676">
    <property type="term" value="F:nucleic acid binding"/>
    <property type="evidence" value="ECO:0007669"/>
    <property type="project" value="InterPro"/>
</dbReference>
<protein>
    <submittedName>
        <fullName evidence="4">DHHA1 domain protein</fullName>
    </submittedName>
</protein>
<keyword evidence="5" id="KW-1185">Reference proteome</keyword>
<organism evidence="4 5">
    <name type="scientific">Blautia hansenii DSM 20583</name>
    <dbReference type="NCBI Taxonomy" id="537007"/>
    <lineage>
        <taxon>Bacteria</taxon>
        <taxon>Bacillati</taxon>
        <taxon>Bacillota</taxon>
        <taxon>Clostridia</taxon>
        <taxon>Lachnospirales</taxon>
        <taxon>Lachnospiraceae</taxon>
        <taxon>Blautia</taxon>
    </lineage>
</organism>